<gene>
    <name evidence="1" type="ORF">EHYA_07502</name>
</gene>
<dbReference type="Proteomes" id="UP000286931">
    <property type="component" value="Unassembled WGS sequence"/>
</dbReference>
<reference evidence="1 2" key="1">
    <citation type="submission" date="2018-12" db="EMBL/GenBank/DDBJ databases">
        <title>Draft genome sequence of Embleya hyalina NBRC 13850T.</title>
        <authorList>
            <person name="Komaki H."/>
            <person name="Hosoyama A."/>
            <person name="Kimura A."/>
            <person name="Ichikawa N."/>
            <person name="Tamura T."/>
        </authorList>
    </citation>
    <scope>NUCLEOTIDE SEQUENCE [LARGE SCALE GENOMIC DNA]</scope>
    <source>
        <strain evidence="1 2">NBRC 13850</strain>
    </source>
</reference>
<dbReference type="AlphaFoldDB" id="A0A401YZ02"/>
<keyword evidence="2" id="KW-1185">Reference proteome</keyword>
<organism evidence="1 2">
    <name type="scientific">Embleya hyalina</name>
    <dbReference type="NCBI Taxonomy" id="516124"/>
    <lineage>
        <taxon>Bacteria</taxon>
        <taxon>Bacillati</taxon>
        <taxon>Actinomycetota</taxon>
        <taxon>Actinomycetes</taxon>
        <taxon>Kitasatosporales</taxon>
        <taxon>Streptomycetaceae</taxon>
        <taxon>Embleya</taxon>
    </lineage>
</organism>
<comment type="caution">
    <text evidence="1">The sequence shown here is derived from an EMBL/GenBank/DDBJ whole genome shotgun (WGS) entry which is preliminary data.</text>
</comment>
<accession>A0A401YZ02</accession>
<proteinExistence type="predicted"/>
<dbReference type="EMBL" id="BIFH01000034">
    <property type="protein sequence ID" value="GCD99780.1"/>
    <property type="molecule type" value="Genomic_DNA"/>
</dbReference>
<evidence type="ECO:0000313" key="2">
    <source>
        <dbReference type="Proteomes" id="UP000286931"/>
    </source>
</evidence>
<evidence type="ECO:0000313" key="1">
    <source>
        <dbReference type="EMBL" id="GCD99780.1"/>
    </source>
</evidence>
<sequence length="161" mass="18431">MDISRVRRVGVAYGEPVIRTRTLYHFTKPTCLEQILATGVLEARWSADDSAPKTVHTMDSTAPEDLPWSFREGRTIRFELRIPEADTHHWFVWAKKADHVPANVFRSLGVPVWTPDNPAFVSNQNLGSKHWYVIERQIPVAEWVEIVNIDTGTVIWPSGNR</sequence>
<name>A0A401YZ02_9ACTN</name>
<protein>
    <submittedName>
        <fullName evidence="1">Uncharacterized protein</fullName>
    </submittedName>
</protein>